<reference evidence="2" key="1">
    <citation type="submission" date="2018-06" db="EMBL/GenBank/DDBJ databases">
        <authorList>
            <consortium name="Pathogen Informatics"/>
        </authorList>
    </citation>
    <scope>NUCLEOTIDE SEQUENCE [LARGE SCALE GENOMIC DNA]</scope>
    <source>
        <strain evidence="2">NCTC10124</strain>
    </source>
</reference>
<dbReference type="GO" id="GO:0006094">
    <property type="term" value="P:gluconeogenesis"/>
    <property type="evidence" value="ECO:0007669"/>
    <property type="project" value="InterPro"/>
</dbReference>
<dbReference type="AlphaFoldDB" id="A0A3B0PET2"/>
<feature type="non-terminal residue" evidence="1">
    <location>
        <position position="60"/>
    </location>
</feature>
<dbReference type="GO" id="GO:0004347">
    <property type="term" value="F:glucose-6-phosphate isomerase activity"/>
    <property type="evidence" value="ECO:0007669"/>
    <property type="project" value="UniProtKB-EC"/>
</dbReference>
<protein>
    <submittedName>
        <fullName evidence="1">Glucose-6-phosphate isomerase</fullName>
        <ecNumber evidence="1">5.3.1.9</ecNumber>
    </submittedName>
</protein>
<gene>
    <name evidence="1" type="primary">pgi_3</name>
    <name evidence="1" type="ORF">NCTC10124_01042</name>
</gene>
<dbReference type="PROSITE" id="PS51463">
    <property type="entry name" value="P_GLUCOSE_ISOMERASE_3"/>
    <property type="match status" value="1"/>
</dbReference>
<organism evidence="1 2">
    <name type="scientific">Mycoplasmopsis synoviae</name>
    <name type="common">Mycoplasma synoviae</name>
    <dbReference type="NCBI Taxonomy" id="2109"/>
    <lineage>
        <taxon>Bacteria</taxon>
        <taxon>Bacillati</taxon>
        <taxon>Mycoplasmatota</taxon>
        <taxon>Mycoplasmoidales</taxon>
        <taxon>Metamycoplasmataceae</taxon>
        <taxon>Mycoplasmopsis</taxon>
    </lineage>
</organism>
<dbReference type="SUPFAM" id="SSF53697">
    <property type="entry name" value="SIS domain"/>
    <property type="match status" value="1"/>
</dbReference>
<dbReference type="InterPro" id="IPR001672">
    <property type="entry name" value="G6P_Isomerase"/>
</dbReference>
<name>A0A3B0PET2_MYCSY</name>
<evidence type="ECO:0000313" key="1">
    <source>
        <dbReference type="EMBL" id="SYV93305.1"/>
    </source>
</evidence>
<keyword evidence="1" id="KW-0413">Isomerase</keyword>
<sequence length="60" mass="6815">MELVFAGNDISAETLVAKLNYVKDKKFAINVISKSGTTLEPSIAFREFRNLLEQKEVNPW</sequence>
<dbReference type="GO" id="GO:0006096">
    <property type="term" value="P:glycolytic process"/>
    <property type="evidence" value="ECO:0007669"/>
    <property type="project" value="InterPro"/>
</dbReference>
<accession>A0A3B0PET2</accession>
<dbReference type="Proteomes" id="UP000259328">
    <property type="component" value="Chromosome"/>
</dbReference>
<evidence type="ECO:0000313" key="2">
    <source>
        <dbReference type="Proteomes" id="UP000259328"/>
    </source>
</evidence>
<proteinExistence type="predicted"/>
<dbReference type="EC" id="5.3.1.9" evidence="1"/>
<dbReference type="EMBL" id="LS991953">
    <property type="protein sequence ID" value="SYV93305.1"/>
    <property type="molecule type" value="Genomic_DNA"/>
</dbReference>
<dbReference type="Gene3D" id="3.40.50.10490">
    <property type="entry name" value="Glucose-6-phosphate isomerase like protein, domain 1"/>
    <property type="match status" value="1"/>
</dbReference>
<dbReference type="InterPro" id="IPR046348">
    <property type="entry name" value="SIS_dom_sf"/>
</dbReference>
<dbReference type="GO" id="GO:0097367">
    <property type="term" value="F:carbohydrate derivative binding"/>
    <property type="evidence" value="ECO:0007669"/>
    <property type="project" value="InterPro"/>
</dbReference>